<dbReference type="EMBL" id="UINC01030973">
    <property type="protein sequence ID" value="SVB16252.1"/>
    <property type="molecule type" value="Genomic_DNA"/>
</dbReference>
<sequence>MKRIMVTYKAKADQAQENQRLVEAVFAELAAKNPGGLRYASFKQEDGVSFVHVVSIETADGSNPLEQIDAFDAFTDQIGDRCDIPPQVMPLTDVGIYHFFGD</sequence>
<evidence type="ECO:0000313" key="1">
    <source>
        <dbReference type="EMBL" id="SVB16252.1"/>
    </source>
</evidence>
<dbReference type="AlphaFoldDB" id="A0A382BS43"/>
<name>A0A382BS43_9ZZZZ</name>
<accession>A0A382BS43</accession>
<gene>
    <name evidence="1" type="ORF">METZ01_LOCUS169106</name>
</gene>
<organism evidence="1">
    <name type="scientific">marine metagenome</name>
    <dbReference type="NCBI Taxonomy" id="408172"/>
    <lineage>
        <taxon>unclassified sequences</taxon>
        <taxon>metagenomes</taxon>
        <taxon>ecological metagenomes</taxon>
    </lineage>
</organism>
<evidence type="ECO:0008006" key="2">
    <source>
        <dbReference type="Google" id="ProtNLM"/>
    </source>
</evidence>
<proteinExistence type="predicted"/>
<reference evidence="1" key="1">
    <citation type="submission" date="2018-05" db="EMBL/GenBank/DDBJ databases">
        <authorList>
            <person name="Lanie J.A."/>
            <person name="Ng W.-L."/>
            <person name="Kazmierczak K.M."/>
            <person name="Andrzejewski T.M."/>
            <person name="Davidsen T.M."/>
            <person name="Wayne K.J."/>
            <person name="Tettelin H."/>
            <person name="Glass J.I."/>
            <person name="Rusch D."/>
            <person name="Podicherti R."/>
            <person name="Tsui H.-C.T."/>
            <person name="Winkler M.E."/>
        </authorList>
    </citation>
    <scope>NUCLEOTIDE SEQUENCE</scope>
</reference>
<protein>
    <recommendedName>
        <fullName evidence="2">ABM domain-containing protein</fullName>
    </recommendedName>
</protein>